<dbReference type="AlphaFoldDB" id="A0ABD2W623"/>
<evidence type="ECO:0000313" key="3">
    <source>
        <dbReference type="Proteomes" id="UP001627154"/>
    </source>
</evidence>
<keyword evidence="3" id="KW-1185">Reference proteome</keyword>
<comment type="caution">
    <text evidence="2">The sequence shown here is derived from an EMBL/GenBank/DDBJ whole genome shotgun (WGS) entry which is preliminary data.</text>
</comment>
<dbReference type="EMBL" id="JBJJXI010000129">
    <property type="protein sequence ID" value="KAL3388582.1"/>
    <property type="molecule type" value="Genomic_DNA"/>
</dbReference>
<protein>
    <submittedName>
        <fullName evidence="2">Uncharacterized protein</fullName>
    </submittedName>
</protein>
<reference evidence="2 3" key="1">
    <citation type="journal article" date="2024" name="bioRxiv">
        <title>A reference genome for Trichogramma kaykai: A tiny desert-dwelling parasitoid wasp with competing sex-ratio distorters.</title>
        <authorList>
            <person name="Culotta J."/>
            <person name="Lindsey A.R."/>
        </authorList>
    </citation>
    <scope>NUCLEOTIDE SEQUENCE [LARGE SCALE GENOMIC DNA]</scope>
    <source>
        <strain evidence="2 3">KSX58</strain>
    </source>
</reference>
<proteinExistence type="predicted"/>
<feature type="compositionally biased region" description="Basic residues" evidence="1">
    <location>
        <begin position="35"/>
        <end position="47"/>
    </location>
</feature>
<organism evidence="2 3">
    <name type="scientific">Trichogramma kaykai</name>
    <dbReference type="NCBI Taxonomy" id="54128"/>
    <lineage>
        <taxon>Eukaryota</taxon>
        <taxon>Metazoa</taxon>
        <taxon>Ecdysozoa</taxon>
        <taxon>Arthropoda</taxon>
        <taxon>Hexapoda</taxon>
        <taxon>Insecta</taxon>
        <taxon>Pterygota</taxon>
        <taxon>Neoptera</taxon>
        <taxon>Endopterygota</taxon>
        <taxon>Hymenoptera</taxon>
        <taxon>Apocrita</taxon>
        <taxon>Proctotrupomorpha</taxon>
        <taxon>Chalcidoidea</taxon>
        <taxon>Trichogrammatidae</taxon>
        <taxon>Trichogramma</taxon>
    </lineage>
</organism>
<evidence type="ECO:0000256" key="1">
    <source>
        <dbReference type="SAM" id="MobiDB-lite"/>
    </source>
</evidence>
<gene>
    <name evidence="2" type="ORF">TKK_016301</name>
</gene>
<accession>A0ABD2W623</accession>
<name>A0ABD2W623_9HYME</name>
<feature type="region of interest" description="Disordered" evidence="1">
    <location>
        <begin position="20"/>
        <end position="54"/>
    </location>
</feature>
<dbReference type="Proteomes" id="UP001627154">
    <property type="component" value="Unassembled WGS sequence"/>
</dbReference>
<sequence length="102" mass="11476">MGSFLFYWISETRKAAGKLRSAQGNWGPDLVPRTSRPRRRSRSRRPHGNATGAQTTTQLVCLHTVHAQFSKIIKAKKCSVLRRGVVKLYLALVRCSRSPSLI</sequence>
<evidence type="ECO:0000313" key="2">
    <source>
        <dbReference type="EMBL" id="KAL3388582.1"/>
    </source>
</evidence>